<dbReference type="EMBL" id="PVNH01000002">
    <property type="protein sequence ID" value="PRX50037.1"/>
    <property type="molecule type" value="Genomic_DNA"/>
</dbReference>
<keyword evidence="1" id="KW-0812">Transmembrane</keyword>
<comment type="caution">
    <text evidence="2">The sequence shown here is derived from an EMBL/GenBank/DDBJ whole genome shotgun (WGS) entry which is preliminary data.</text>
</comment>
<protein>
    <recommendedName>
        <fullName evidence="4">Small integral membrane protein DUF2273</fullName>
    </recommendedName>
</protein>
<dbReference type="RefSeq" id="WP_181193167.1">
    <property type="nucleotide sequence ID" value="NZ_PVNH01000002.1"/>
</dbReference>
<name>A0A2T0M0E9_9PSEU</name>
<feature type="transmembrane region" description="Helical" evidence="1">
    <location>
        <begin position="25"/>
        <end position="43"/>
    </location>
</feature>
<gene>
    <name evidence="2" type="ORF">B0I33_102153</name>
</gene>
<sequence>MNFTVLGLLSGIALGLAGAFGGFTAFLIVLVLGAVGLLAGLLADGKLDLSQLTGRGRR</sequence>
<evidence type="ECO:0008006" key="4">
    <source>
        <dbReference type="Google" id="ProtNLM"/>
    </source>
</evidence>
<accession>A0A2T0M0E9</accession>
<dbReference type="Proteomes" id="UP000238362">
    <property type="component" value="Unassembled WGS sequence"/>
</dbReference>
<evidence type="ECO:0000313" key="3">
    <source>
        <dbReference type="Proteomes" id="UP000238362"/>
    </source>
</evidence>
<keyword evidence="1" id="KW-0472">Membrane</keyword>
<keyword evidence="1" id="KW-1133">Transmembrane helix</keyword>
<proteinExistence type="predicted"/>
<evidence type="ECO:0000256" key="1">
    <source>
        <dbReference type="SAM" id="Phobius"/>
    </source>
</evidence>
<dbReference type="AlphaFoldDB" id="A0A2T0M0E9"/>
<keyword evidence="3" id="KW-1185">Reference proteome</keyword>
<organism evidence="2 3">
    <name type="scientific">Prauserella shujinwangii</name>
    <dbReference type="NCBI Taxonomy" id="1453103"/>
    <lineage>
        <taxon>Bacteria</taxon>
        <taxon>Bacillati</taxon>
        <taxon>Actinomycetota</taxon>
        <taxon>Actinomycetes</taxon>
        <taxon>Pseudonocardiales</taxon>
        <taxon>Pseudonocardiaceae</taxon>
        <taxon>Prauserella</taxon>
    </lineage>
</organism>
<reference evidence="2 3" key="1">
    <citation type="submission" date="2018-03" db="EMBL/GenBank/DDBJ databases">
        <title>Genomic Encyclopedia of Type Strains, Phase III (KMG-III): the genomes of soil and plant-associated and newly described type strains.</title>
        <authorList>
            <person name="Whitman W."/>
        </authorList>
    </citation>
    <scope>NUCLEOTIDE SEQUENCE [LARGE SCALE GENOMIC DNA]</scope>
    <source>
        <strain evidence="2 3">CGMCC 4.7125</strain>
    </source>
</reference>
<evidence type="ECO:0000313" key="2">
    <source>
        <dbReference type="EMBL" id="PRX50037.1"/>
    </source>
</evidence>